<dbReference type="EMBL" id="VYYT01000168">
    <property type="protein sequence ID" value="KAK2760566.1"/>
    <property type="molecule type" value="Genomic_DNA"/>
</dbReference>
<protein>
    <submittedName>
        <fullName evidence="1">Uncharacterized protein</fullName>
    </submittedName>
</protein>
<name>A0AAD9YE35_COLKA</name>
<reference evidence="1" key="1">
    <citation type="submission" date="2023-02" db="EMBL/GenBank/DDBJ databases">
        <title>Colletotrichum kahawae CIFC_Que2 genome sequencing and assembly.</title>
        <authorList>
            <person name="Baroncelli R."/>
        </authorList>
    </citation>
    <scope>NUCLEOTIDE SEQUENCE</scope>
    <source>
        <strain evidence="1">CIFC_Que2</strain>
    </source>
</reference>
<dbReference type="Proteomes" id="UP001281614">
    <property type="component" value="Unassembled WGS sequence"/>
</dbReference>
<gene>
    <name evidence="1" type="ORF">CKAH01_05252</name>
</gene>
<organism evidence="1 2">
    <name type="scientific">Colletotrichum kahawae</name>
    <name type="common">Coffee berry disease fungus</name>
    <dbReference type="NCBI Taxonomy" id="34407"/>
    <lineage>
        <taxon>Eukaryota</taxon>
        <taxon>Fungi</taxon>
        <taxon>Dikarya</taxon>
        <taxon>Ascomycota</taxon>
        <taxon>Pezizomycotina</taxon>
        <taxon>Sordariomycetes</taxon>
        <taxon>Hypocreomycetidae</taxon>
        <taxon>Glomerellales</taxon>
        <taxon>Glomerellaceae</taxon>
        <taxon>Colletotrichum</taxon>
        <taxon>Colletotrichum gloeosporioides species complex</taxon>
    </lineage>
</organism>
<proteinExistence type="predicted"/>
<sequence length="102" mass="10974">MVWRWDLGGGRNSNEEVLFSVLSSQVVQGQVKEEEQRQQHAGKHLSAAMVAGQQARADGSWNGMGQASGYPCPGWETGSSVRLASTVVGPWTISTSPMGRSR</sequence>
<keyword evidence="2" id="KW-1185">Reference proteome</keyword>
<evidence type="ECO:0000313" key="1">
    <source>
        <dbReference type="EMBL" id="KAK2760566.1"/>
    </source>
</evidence>
<evidence type="ECO:0000313" key="2">
    <source>
        <dbReference type="Proteomes" id="UP001281614"/>
    </source>
</evidence>
<dbReference type="AlphaFoldDB" id="A0AAD9YE35"/>
<comment type="caution">
    <text evidence="1">The sequence shown here is derived from an EMBL/GenBank/DDBJ whole genome shotgun (WGS) entry which is preliminary data.</text>
</comment>
<accession>A0AAD9YE35</accession>